<evidence type="ECO:0000259" key="2">
    <source>
        <dbReference type="Pfam" id="PF03572"/>
    </source>
</evidence>
<feature type="domain" description="Tail specific protease" evidence="2">
    <location>
        <begin position="284"/>
        <end position="475"/>
    </location>
</feature>
<dbReference type="Gene3D" id="3.90.226.10">
    <property type="entry name" value="2-enoyl-CoA Hydratase, Chain A, domain 1"/>
    <property type="match status" value="1"/>
</dbReference>
<dbReference type="PANTHER" id="PTHR32060">
    <property type="entry name" value="TAIL-SPECIFIC PROTEASE"/>
    <property type="match status" value="1"/>
</dbReference>
<feature type="signal peptide" evidence="1">
    <location>
        <begin position="1"/>
        <end position="23"/>
    </location>
</feature>
<evidence type="ECO:0000256" key="1">
    <source>
        <dbReference type="SAM" id="SignalP"/>
    </source>
</evidence>
<dbReference type="EMBL" id="CP062222">
    <property type="protein sequence ID" value="QTC90589.1"/>
    <property type="molecule type" value="Genomic_DNA"/>
</dbReference>
<dbReference type="AlphaFoldDB" id="A0A975C192"/>
<dbReference type="CDD" id="cd06567">
    <property type="entry name" value="Peptidase_S41"/>
    <property type="match status" value="1"/>
</dbReference>
<accession>A0A975C192</accession>
<proteinExistence type="predicted"/>
<evidence type="ECO:0000313" key="4">
    <source>
        <dbReference type="Proteomes" id="UP000663918"/>
    </source>
</evidence>
<gene>
    <name evidence="3" type="ORF">IFJ75_15140</name>
</gene>
<keyword evidence="4" id="KW-1185">Reference proteome</keyword>
<dbReference type="GO" id="GO:0006508">
    <property type="term" value="P:proteolysis"/>
    <property type="evidence" value="ECO:0007669"/>
    <property type="project" value="InterPro"/>
</dbReference>
<dbReference type="Pfam" id="PF03572">
    <property type="entry name" value="Peptidase_S41"/>
    <property type="match status" value="1"/>
</dbReference>
<feature type="chain" id="PRO_5037767408" description="Tail specific protease domain-containing protein" evidence="1">
    <location>
        <begin position="24"/>
        <end position="505"/>
    </location>
</feature>
<evidence type="ECO:0000313" key="3">
    <source>
        <dbReference type="EMBL" id="QTC90589.1"/>
    </source>
</evidence>
<dbReference type="Proteomes" id="UP000663918">
    <property type="component" value="Chromosome"/>
</dbReference>
<dbReference type="InterPro" id="IPR005151">
    <property type="entry name" value="Tail-specific_protease"/>
</dbReference>
<protein>
    <recommendedName>
        <fullName evidence="2">Tail specific protease domain-containing protein</fullName>
    </recommendedName>
</protein>
<name>A0A975C192_9CAUL</name>
<dbReference type="KEGG" id="bgoe:IFJ75_15140"/>
<organism evidence="3 4">
    <name type="scientific">Brevundimonas goettingensis</name>
    <dbReference type="NCBI Taxonomy" id="2774190"/>
    <lineage>
        <taxon>Bacteria</taxon>
        <taxon>Pseudomonadati</taxon>
        <taxon>Pseudomonadota</taxon>
        <taxon>Alphaproteobacteria</taxon>
        <taxon>Caulobacterales</taxon>
        <taxon>Caulobacteraceae</taxon>
        <taxon>Brevundimonas</taxon>
    </lineage>
</organism>
<dbReference type="PANTHER" id="PTHR32060:SF22">
    <property type="entry name" value="CARBOXYL-TERMINAL-PROCESSING PEPTIDASE 3, CHLOROPLASTIC"/>
    <property type="match status" value="1"/>
</dbReference>
<dbReference type="SUPFAM" id="SSF52096">
    <property type="entry name" value="ClpP/crotonase"/>
    <property type="match status" value="1"/>
</dbReference>
<dbReference type="InterPro" id="IPR029045">
    <property type="entry name" value="ClpP/crotonase-like_dom_sf"/>
</dbReference>
<sequence length="505" mass="54090">MRIKTFGAAMGLAVAMAVGGVDAAVARPLQTTAVAAETAVPAEAMRQDFADLYATLKLAHYDLYARTSRTDYDRLFADMNAQILAPMSRAEAAAFFQRFMAFGHIAHARVDAASEAYGAYRQAGGRAFPLDVRIRGERFFVALNGSGSTLIAPGDEIVSIDGITAADWFSRAATLMSADTSYMLGTMMEGGFRRLLWSTFGDVAGFDLVLKRGDGPSFAVTVPSLSAADLTAAQAGQPTRLELSWTAREARMLGDGVAYLRPGPTYNVEAQTEATAYDNTAFRAFVDKAFEDFLDAGATDLILDLRDNPGGDNSFSDLLLAWFATRPFRFTSSFTIRVSSQTTASNAARLTAAGNDPTGISASMARAYAGATPGTAIDFPIPLVEPRAGRRFNGRVYALINRRSYSNTVAMAATLQDYGFATLIGEETSDLATTYGAMESFTLPRTGLVVGYPKAFIVRPDGDRDARGVAPDIAVETPILEGLNDPVLEQVVARVKASHNPTRPR</sequence>
<reference evidence="3" key="1">
    <citation type="submission" date="2020-09" db="EMBL/GenBank/DDBJ databases">
        <title>Brevundimonas sp. LVF2 isolated from a puddle in Goettingen, Germany.</title>
        <authorList>
            <person name="Friedrich I."/>
            <person name="Klassen A."/>
            <person name="Hannes N."/>
            <person name="Schneider D."/>
            <person name="Hertel R."/>
            <person name="Daniel R."/>
        </authorList>
    </citation>
    <scope>NUCLEOTIDE SEQUENCE</scope>
    <source>
        <strain evidence="3">LVF2</strain>
    </source>
</reference>
<keyword evidence="1" id="KW-0732">Signal</keyword>
<dbReference type="GO" id="GO:0004175">
    <property type="term" value="F:endopeptidase activity"/>
    <property type="evidence" value="ECO:0007669"/>
    <property type="project" value="TreeGrafter"/>
</dbReference>
<dbReference type="GO" id="GO:0008236">
    <property type="term" value="F:serine-type peptidase activity"/>
    <property type="evidence" value="ECO:0007669"/>
    <property type="project" value="InterPro"/>
</dbReference>